<dbReference type="KEGG" id="npy:NPRO_20140"/>
<evidence type="ECO:0000313" key="2">
    <source>
        <dbReference type="Proteomes" id="UP000662873"/>
    </source>
</evidence>
<accession>A0A809RAE4</accession>
<dbReference type="Gene3D" id="3.20.20.140">
    <property type="entry name" value="Metal-dependent hydrolases"/>
    <property type="match status" value="1"/>
</dbReference>
<dbReference type="AlphaFoldDB" id="A0A809RAE4"/>
<dbReference type="CDD" id="cd01301">
    <property type="entry name" value="rDP_like"/>
    <property type="match status" value="1"/>
</dbReference>
<dbReference type="EMBL" id="AP021858">
    <property type="protein sequence ID" value="BBO24419.1"/>
    <property type="molecule type" value="Genomic_DNA"/>
</dbReference>
<dbReference type="GO" id="GO:0006508">
    <property type="term" value="P:proteolysis"/>
    <property type="evidence" value="ECO:0007669"/>
    <property type="project" value="InterPro"/>
</dbReference>
<dbReference type="Proteomes" id="UP000662873">
    <property type="component" value="Chromosome"/>
</dbReference>
<dbReference type="SUPFAM" id="SSF51556">
    <property type="entry name" value="Metallo-dependent hydrolases"/>
    <property type="match status" value="1"/>
</dbReference>
<reference evidence="1" key="1">
    <citation type="journal article" name="DNA Res.">
        <title>The physiological potential of anammox bacteria as revealed by their core genome structure.</title>
        <authorList>
            <person name="Okubo T."/>
            <person name="Toyoda A."/>
            <person name="Fukuhara K."/>
            <person name="Uchiyama I."/>
            <person name="Harigaya Y."/>
            <person name="Kuroiwa M."/>
            <person name="Suzuki T."/>
            <person name="Murakami Y."/>
            <person name="Suwa Y."/>
            <person name="Takami H."/>
        </authorList>
    </citation>
    <scope>NUCLEOTIDE SEQUENCE</scope>
    <source>
        <strain evidence="1">317325-2</strain>
    </source>
</reference>
<dbReference type="Pfam" id="PF01244">
    <property type="entry name" value="Peptidase_M19"/>
    <property type="match status" value="1"/>
</dbReference>
<evidence type="ECO:0000313" key="1">
    <source>
        <dbReference type="EMBL" id="BBO24419.1"/>
    </source>
</evidence>
<protein>
    <submittedName>
        <fullName evidence="1">Membrane dipeptidase</fullName>
    </submittedName>
</protein>
<dbReference type="PANTHER" id="PTHR10443:SF12">
    <property type="entry name" value="DIPEPTIDASE"/>
    <property type="match status" value="1"/>
</dbReference>
<dbReference type="PANTHER" id="PTHR10443">
    <property type="entry name" value="MICROSOMAL DIPEPTIDASE"/>
    <property type="match status" value="1"/>
</dbReference>
<organism evidence="1 2">
    <name type="scientific">Candidatus Nitrosymbiomonas proteolyticus</name>
    <dbReference type="NCBI Taxonomy" id="2608984"/>
    <lineage>
        <taxon>Bacteria</taxon>
        <taxon>Bacillati</taxon>
        <taxon>Armatimonadota</taxon>
        <taxon>Armatimonadota incertae sedis</taxon>
        <taxon>Candidatus Nitrosymbiomonas</taxon>
    </lineage>
</organism>
<dbReference type="PROSITE" id="PS51365">
    <property type="entry name" value="RENAL_DIPEPTIDASE_2"/>
    <property type="match status" value="1"/>
</dbReference>
<gene>
    <name evidence="1" type="ORF">NPRO_20140</name>
</gene>
<dbReference type="InterPro" id="IPR008257">
    <property type="entry name" value="Pept_M19"/>
</dbReference>
<name>A0A809RAE4_9BACT</name>
<dbReference type="GO" id="GO:0070573">
    <property type="term" value="F:metallodipeptidase activity"/>
    <property type="evidence" value="ECO:0007669"/>
    <property type="project" value="InterPro"/>
</dbReference>
<sequence>MTLTILAVLMAIGQTPEAPSQDLDLLSQAIGIHAKYPLIDGHNDLPWRLRALNQRNPMALDISKRLDDGQTDIPRLREGGLGGQFWSVYVPATLTGDEAVRTTKEQIGIVYKLARTYPDVFEICTTAEQVERTFQKGRIASLIGMEGGHSINASLDVLRDMYFLGARYMTLTHSKNTPWADSATDTPQHGGLTEFGVEVVREMNRLGMLVDLSHVSEETMNDVLDVAEAPVIFSHSSARAICGHARNVPDGVLKRLKSNGGVVMVVILDSYVSEELRLWQEARQEHRRSLDVQAVGVEAIEAQMREWERKNPQPKATLAQVADHIDHVRKVAGIDHIGIGGDYDGGGGVEGLEDVSKYPMLTAELLRRGYSTSDIGKILGLNVLRAMRGAEKTSQRLRREETAIAAARH</sequence>
<proteinExistence type="predicted"/>
<dbReference type="InterPro" id="IPR032466">
    <property type="entry name" value="Metal_Hydrolase"/>
</dbReference>